<evidence type="ECO:0000313" key="2">
    <source>
        <dbReference type="Proteomes" id="UP000000323"/>
    </source>
</evidence>
<dbReference type="AlphaFoldDB" id="D1CC71"/>
<organism evidence="1 2">
    <name type="scientific">Thermobaculum terrenum (strain ATCC BAA-798 / CCMEE 7001 / YNP1)</name>
    <dbReference type="NCBI Taxonomy" id="525904"/>
    <lineage>
        <taxon>Bacteria</taxon>
        <taxon>Bacillati</taxon>
        <taxon>Chloroflexota</taxon>
        <taxon>Chloroflexia</taxon>
        <taxon>Candidatus Thermobaculales</taxon>
        <taxon>Candidatus Thermobaculaceae</taxon>
        <taxon>Thermobaculum</taxon>
    </lineage>
</organism>
<dbReference type="PANTHER" id="PTHR43739:SF5">
    <property type="entry name" value="EXO-ALPHA-SIALIDASE"/>
    <property type="match status" value="1"/>
</dbReference>
<dbReference type="EMBL" id="CP001825">
    <property type="protein sequence ID" value="ACZ42386.1"/>
    <property type="molecule type" value="Genomic_DNA"/>
</dbReference>
<dbReference type="KEGG" id="ttr:Tter_1480"/>
<evidence type="ECO:0000313" key="1">
    <source>
        <dbReference type="EMBL" id="ACZ42386.1"/>
    </source>
</evidence>
<dbReference type="SUPFAM" id="SSF110296">
    <property type="entry name" value="Oligoxyloglucan reducing end-specific cellobiohydrolase"/>
    <property type="match status" value="1"/>
</dbReference>
<dbReference type="GO" id="GO:0010411">
    <property type="term" value="P:xyloglucan metabolic process"/>
    <property type="evidence" value="ECO:0007669"/>
    <property type="project" value="TreeGrafter"/>
</dbReference>
<accession>D1CC71</accession>
<dbReference type="PANTHER" id="PTHR43739">
    <property type="entry name" value="XYLOGLUCANASE (EUROFUNG)"/>
    <property type="match status" value="1"/>
</dbReference>
<name>D1CC71_THET1</name>
<protein>
    <submittedName>
        <fullName evidence="1">Glycosyl hydrolase</fullName>
    </submittedName>
</protein>
<reference evidence="2" key="1">
    <citation type="journal article" date="2010" name="Stand. Genomic Sci.">
        <title>Complete genome sequence of 'Thermobaculum terrenum' type strain (YNP1).</title>
        <authorList>
            <person name="Kiss H."/>
            <person name="Cleland D."/>
            <person name="Lapidus A."/>
            <person name="Lucas S."/>
            <person name="Glavina Del Rio T."/>
            <person name="Nolan M."/>
            <person name="Tice H."/>
            <person name="Han C."/>
            <person name="Goodwin L."/>
            <person name="Pitluck S."/>
            <person name="Liolios K."/>
            <person name="Ivanova N."/>
            <person name="Mavromatis K."/>
            <person name="Ovchinnikova G."/>
            <person name="Pati A."/>
            <person name="Chen A."/>
            <person name="Palaniappan K."/>
            <person name="Land M."/>
            <person name="Hauser L."/>
            <person name="Chang Y."/>
            <person name="Jeffries C."/>
            <person name="Lu M."/>
            <person name="Brettin T."/>
            <person name="Detter J."/>
            <person name="Goker M."/>
            <person name="Tindall B."/>
            <person name="Beck B."/>
            <person name="McDermott T."/>
            <person name="Woyke T."/>
            <person name="Bristow J."/>
            <person name="Eisen J."/>
            <person name="Markowitz V."/>
            <person name="Hugenholtz P."/>
            <person name="Kyrpides N."/>
            <person name="Klenk H."/>
            <person name="Cheng J."/>
        </authorList>
    </citation>
    <scope>NUCLEOTIDE SEQUENCE [LARGE SCALE GENOMIC DNA]</scope>
    <source>
        <strain evidence="2">ATCC BAA-798 / YNP1</strain>
    </source>
</reference>
<sequence>MIYLTTGNTVITLLRKSSQEWHASQYHLPDVATAICSDPLIPGRAFCAVKGSGFWITSDGGRSWQWIGSLTSVYSGEKPIRYISALAVSPLEREVIYAGTDPSAMFKSENFGRSWVELTSFRDLPSAPTWSFPPEPSTSHIKWIEPDPIVYGRVFVAVEAGALVRTIDGGHTWEDRLPDSPYDSHTLATHPLAPHKLYSAAGDGVSNPGRGYNESMDAGLTWQRPNEGLEHHYLWGLAVDSGNPDIVVVSGASTPWKAHNIGVAESFIYRREKDSPWQKVTQGLPPIIGTIVWRLVADVSRAGTFYALSNKELYMSEDTGLSWRQIHLPSSIKPTEPLGIAVGPDEK</sequence>
<dbReference type="InterPro" id="IPR052025">
    <property type="entry name" value="Xyloglucanase_GH74"/>
</dbReference>
<dbReference type="Proteomes" id="UP000000323">
    <property type="component" value="Chromosome 1"/>
</dbReference>
<proteinExistence type="predicted"/>
<dbReference type="HOGENOM" id="CLU_058803_1_0_0"/>
<dbReference type="GO" id="GO:0016787">
    <property type="term" value="F:hydrolase activity"/>
    <property type="evidence" value="ECO:0007669"/>
    <property type="project" value="UniProtKB-KW"/>
</dbReference>
<dbReference type="InterPro" id="IPR015943">
    <property type="entry name" value="WD40/YVTN_repeat-like_dom_sf"/>
</dbReference>
<dbReference type="eggNOG" id="COG4447">
    <property type="taxonomic scope" value="Bacteria"/>
</dbReference>
<keyword evidence="2" id="KW-1185">Reference proteome</keyword>
<dbReference type="STRING" id="525904.Tter_1480"/>
<gene>
    <name evidence="1" type="ordered locus">Tter_1480</name>
</gene>
<keyword evidence="1" id="KW-0378">Hydrolase</keyword>
<dbReference type="Gene3D" id="2.130.10.10">
    <property type="entry name" value="YVTN repeat-like/Quinoprotein amine dehydrogenase"/>
    <property type="match status" value="1"/>
</dbReference>